<protein>
    <submittedName>
        <fullName evidence="4">Phage tail tape measure protein</fullName>
    </submittedName>
</protein>
<evidence type="ECO:0000313" key="4">
    <source>
        <dbReference type="EMBL" id="CDF80569.1"/>
    </source>
</evidence>
<organism evidence="4 5">
    <name type="scientific">Formosa agariphila (strain DSM 15362 / KCTC 12365 / LMG 23005 / KMM 3901 / M-2Alg 35-1)</name>
    <dbReference type="NCBI Taxonomy" id="1347342"/>
    <lineage>
        <taxon>Bacteria</taxon>
        <taxon>Pseudomonadati</taxon>
        <taxon>Bacteroidota</taxon>
        <taxon>Flavobacteriia</taxon>
        <taxon>Flavobacteriales</taxon>
        <taxon>Flavobacteriaceae</taxon>
        <taxon>Formosa</taxon>
    </lineage>
</organism>
<evidence type="ECO:0000256" key="1">
    <source>
        <dbReference type="SAM" id="Coils"/>
    </source>
</evidence>
<reference evidence="4 5" key="1">
    <citation type="journal article" date="2013" name="Appl. Environ. Microbiol.">
        <title>The genome of the alga-associated marine flavobacterium Formosa agariphila KMM 3901T reveals a broad potential for degradation of algal polysaccharides.</title>
        <authorList>
            <person name="Mann A.J."/>
            <person name="Hahnke R.L."/>
            <person name="Huang S."/>
            <person name="Werner J."/>
            <person name="Xing P."/>
            <person name="Barbeyron T."/>
            <person name="Huettel B."/>
            <person name="Stueber K."/>
            <person name="Reinhardt R."/>
            <person name="Harder J."/>
            <person name="Gloeckner F.O."/>
            <person name="Amann R.I."/>
            <person name="Teeling H."/>
        </authorList>
    </citation>
    <scope>NUCLEOTIDE SEQUENCE [LARGE SCALE GENOMIC DNA]</scope>
    <source>
        <strain evidence="5">DSM 15362 / KCTC 12365 / LMG 23005 / KMM 3901</strain>
    </source>
</reference>
<accession>T2KRD5</accession>
<keyword evidence="5" id="KW-1185">Reference proteome</keyword>
<dbReference type="OrthoDB" id="1219342at2"/>
<evidence type="ECO:0000313" key="5">
    <source>
        <dbReference type="Proteomes" id="UP000016160"/>
    </source>
</evidence>
<dbReference type="Proteomes" id="UP000016160">
    <property type="component" value="Chromosome"/>
</dbReference>
<feature type="domain" description="Phage tail tape measure protein" evidence="3">
    <location>
        <begin position="165"/>
        <end position="342"/>
    </location>
</feature>
<name>T2KRD5_FORAG</name>
<dbReference type="AlphaFoldDB" id="T2KRD5"/>
<dbReference type="PATRIC" id="fig|1347342.6.peg.2876"/>
<feature type="coiled-coil region" evidence="1">
    <location>
        <begin position="94"/>
        <end position="128"/>
    </location>
</feature>
<dbReference type="HOGENOM" id="CLU_407560_0_0_10"/>
<evidence type="ECO:0000259" key="3">
    <source>
        <dbReference type="Pfam" id="PF10145"/>
    </source>
</evidence>
<gene>
    <name evidence="4" type="ORF">BN863_28570</name>
</gene>
<feature type="region of interest" description="Disordered" evidence="2">
    <location>
        <begin position="604"/>
        <end position="623"/>
    </location>
</feature>
<dbReference type="EMBL" id="HG315671">
    <property type="protein sequence ID" value="CDF80569.1"/>
    <property type="molecule type" value="Genomic_DNA"/>
</dbReference>
<proteinExistence type="predicted"/>
<sequence>MSGSSTTTQWILELMDKVSAPMRGVDKSTKAVDKTLRNVTAALDDMDDTTRSTANQAIQSFNDLSSEIKKEETHIKSLKDHLASLGDTVDPLTRKQIDFDVKQAETKVRRYKEQLVEVQHELEDIEKGPDSEKLKANWGAAVVVANQTVELVNKAIDGLRFTTEIEDLKTNIERFSGASGDDLDNLTAKAYKLGAVFKESPDEIAKAANAMTKQIGGSYEENFALIEAGFEKGANINGDFIDQLKEYPTFIEQLGLSQSQAIALMAQAGKDGIFSDKAIDSIKEADLSLRELGQPQIDALKGIGLAAEDLAGKTSFEAVQMISKSMEGATTQAKQLVLADIFKGAGEDAGLGWIEGLGSIDLDINNIPSIKQANGGIRGWLADLKTSFSSTFGSIASSVVELSPVVTGIASMIPLMSTLSKVTWIQTAATKIGTAAQWLWNAALTANPIGLVIVGVAALTAGIIWLSTNVTGWGEAWEHTWTGAKLLFSAFVLKIQADFNTMTNGLMLGINQIKEGWYKFKLAMGIGDTAENQSMLNQINADTEARKKSIVDGYQEAAKVALESGLAFKKAGGSLSLVEDTEKQSASTSTSSLGNFTNLLDGKTAPTGTSGSGGSGSSSSLNGIGKGAGKTVTMNLDIKNYFNIDGNWRNDIDKIADAVTGKINDRLRDSLISL</sequence>
<dbReference type="Pfam" id="PF10145">
    <property type="entry name" value="PhageMin_Tail"/>
    <property type="match status" value="1"/>
</dbReference>
<dbReference type="RefSeq" id="WP_038531822.1">
    <property type="nucleotide sequence ID" value="NZ_HG315671.1"/>
</dbReference>
<keyword evidence="1" id="KW-0175">Coiled coil</keyword>
<dbReference type="STRING" id="1347342.BN863_28570"/>
<dbReference type="InterPro" id="IPR010090">
    <property type="entry name" value="Phage_tape_meas"/>
</dbReference>
<dbReference type="eggNOG" id="COG5280">
    <property type="taxonomic scope" value="Bacteria"/>
</dbReference>
<evidence type="ECO:0000256" key="2">
    <source>
        <dbReference type="SAM" id="MobiDB-lite"/>
    </source>
</evidence>